<dbReference type="Proteomes" id="UP000054018">
    <property type="component" value="Unassembled WGS sequence"/>
</dbReference>
<reference evidence="2" key="2">
    <citation type="submission" date="2015-01" db="EMBL/GenBank/DDBJ databases">
        <title>Evolutionary Origins and Diversification of the Mycorrhizal Mutualists.</title>
        <authorList>
            <consortium name="DOE Joint Genome Institute"/>
            <consortium name="Mycorrhizal Genomics Consortium"/>
            <person name="Kohler A."/>
            <person name="Kuo A."/>
            <person name="Nagy L.G."/>
            <person name="Floudas D."/>
            <person name="Copeland A."/>
            <person name="Barry K.W."/>
            <person name="Cichocki N."/>
            <person name="Veneault-Fourrey C."/>
            <person name="LaButti K."/>
            <person name="Lindquist E.A."/>
            <person name="Lipzen A."/>
            <person name="Lundell T."/>
            <person name="Morin E."/>
            <person name="Murat C."/>
            <person name="Riley R."/>
            <person name="Ohm R."/>
            <person name="Sun H."/>
            <person name="Tunlid A."/>
            <person name="Henrissat B."/>
            <person name="Grigoriev I.V."/>
            <person name="Hibbett D.S."/>
            <person name="Martin F."/>
        </authorList>
    </citation>
    <scope>NUCLEOTIDE SEQUENCE [LARGE SCALE GENOMIC DNA]</scope>
    <source>
        <strain evidence="2">441</strain>
    </source>
</reference>
<name>A0A0C9Z3H6_9AGAM</name>
<proteinExistence type="predicted"/>
<gene>
    <name evidence="1" type="ORF">PISMIDRAFT_240204</name>
</gene>
<keyword evidence="2" id="KW-1185">Reference proteome</keyword>
<evidence type="ECO:0000313" key="2">
    <source>
        <dbReference type="Proteomes" id="UP000054018"/>
    </source>
</evidence>
<protein>
    <submittedName>
        <fullName evidence="1">Uncharacterized protein</fullName>
    </submittedName>
</protein>
<dbReference type="HOGENOM" id="CLU_2758752_0_0_1"/>
<dbReference type="PROSITE" id="PS51257">
    <property type="entry name" value="PROKAR_LIPOPROTEIN"/>
    <property type="match status" value="1"/>
</dbReference>
<accession>A0A0C9Z3H6</accession>
<dbReference type="EMBL" id="KN833843">
    <property type="protein sequence ID" value="KIK16947.1"/>
    <property type="molecule type" value="Genomic_DNA"/>
</dbReference>
<organism evidence="1 2">
    <name type="scientific">Pisolithus microcarpus 441</name>
    <dbReference type="NCBI Taxonomy" id="765257"/>
    <lineage>
        <taxon>Eukaryota</taxon>
        <taxon>Fungi</taxon>
        <taxon>Dikarya</taxon>
        <taxon>Basidiomycota</taxon>
        <taxon>Agaricomycotina</taxon>
        <taxon>Agaricomycetes</taxon>
        <taxon>Agaricomycetidae</taxon>
        <taxon>Boletales</taxon>
        <taxon>Sclerodermatineae</taxon>
        <taxon>Pisolithaceae</taxon>
        <taxon>Pisolithus</taxon>
    </lineage>
</organism>
<dbReference type="AlphaFoldDB" id="A0A0C9Z3H6"/>
<evidence type="ECO:0000313" key="1">
    <source>
        <dbReference type="EMBL" id="KIK16947.1"/>
    </source>
</evidence>
<reference evidence="1 2" key="1">
    <citation type="submission" date="2014-04" db="EMBL/GenBank/DDBJ databases">
        <authorList>
            <consortium name="DOE Joint Genome Institute"/>
            <person name="Kuo A."/>
            <person name="Kohler A."/>
            <person name="Costa M.D."/>
            <person name="Nagy L.G."/>
            <person name="Floudas D."/>
            <person name="Copeland A."/>
            <person name="Barry K.W."/>
            <person name="Cichocki N."/>
            <person name="Veneault-Fourrey C."/>
            <person name="LaButti K."/>
            <person name="Lindquist E.A."/>
            <person name="Lipzen A."/>
            <person name="Lundell T."/>
            <person name="Morin E."/>
            <person name="Murat C."/>
            <person name="Sun H."/>
            <person name="Tunlid A."/>
            <person name="Henrissat B."/>
            <person name="Grigoriev I.V."/>
            <person name="Hibbett D.S."/>
            <person name="Martin F."/>
            <person name="Nordberg H.P."/>
            <person name="Cantor M.N."/>
            <person name="Hua S.X."/>
        </authorList>
    </citation>
    <scope>NUCLEOTIDE SEQUENCE [LARGE SCALE GENOMIC DNA]</scope>
    <source>
        <strain evidence="1 2">441</strain>
    </source>
</reference>
<sequence>MIPFPPRLSMCTLPSLAVSCRSSRLLSATLPLSPPSAVSQNNILLDEGFLMVCLTPLLSQPLQRYSHFCG</sequence>